<dbReference type="InterPro" id="IPR000672">
    <property type="entry name" value="THF_DH/CycHdrlase"/>
</dbReference>
<evidence type="ECO:0000256" key="3">
    <source>
        <dbReference type="ARBA" id="ARBA00022605"/>
    </source>
</evidence>
<dbReference type="PANTHER" id="PTHR48099:SF5">
    <property type="entry name" value="C-1-TETRAHYDROFOLATE SYNTHASE, CYTOPLASMIC"/>
    <property type="match status" value="1"/>
</dbReference>
<feature type="domain" description="Tetrahydrofolate dehydrogenase/cyclohydrolase NAD(P)-binding" evidence="13">
    <location>
        <begin position="157"/>
        <end position="323"/>
    </location>
</feature>
<comment type="subunit">
    <text evidence="11">Homodimer.</text>
</comment>
<proteinExistence type="inferred from homology"/>
<comment type="caution">
    <text evidence="14">The sequence shown here is derived from an EMBL/GenBank/DDBJ whole genome shotgun (WGS) entry which is preliminary data.</text>
</comment>
<keyword evidence="15" id="KW-1185">Reference proteome</keyword>
<dbReference type="PANTHER" id="PTHR48099">
    <property type="entry name" value="C-1-TETRAHYDROFOLATE SYNTHASE, CYTOPLASMIC-RELATED"/>
    <property type="match status" value="1"/>
</dbReference>
<dbReference type="InterPro" id="IPR020630">
    <property type="entry name" value="THF_DH/CycHdrlase_cat_dom"/>
</dbReference>
<dbReference type="InterPro" id="IPR020631">
    <property type="entry name" value="THF_DH/CycHdrlase_NAD-bd_dom"/>
</dbReference>
<dbReference type="RefSeq" id="WP_263370322.1">
    <property type="nucleotide sequence ID" value="NZ_JAGSYD010000001.1"/>
</dbReference>
<evidence type="ECO:0000259" key="12">
    <source>
        <dbReference type="Pfam" id="PF00763"/>
    </source>
</evidence>
<keyword evidence="3 11" id="KW-0028">Amino-acid biosynthesis</keyword>
<keyword evidence="4 11" id="KW-0658">Purine biosynthesis</keyword>
<feature type="binding site" evidence="11">
    <location>
        <begin position="183"/>
        <end position="185"/>
    </location>
    <ligand>
        <name>NADP(+)</name>
        <dbReference type="ChEBI" id="CHEBI:58349"/>
    </ligand>
</feature>
<evidence type="ECO:0000313" key="15">
    <source>
        <dbReference type="Proteomes" id="UP001596391"/>
    </source>
</evidence>
<accession>A0ABW1ZBX5</accession>
<name>A0ABW1ZBX5_9BACT</name>
<evidence type="ECO:0000256" key="11">
    <source>
        <dbReference type="HAMAP-Rule" id="MF_01576"/>
    </source>
</evidence>
<keyword evidence="6 11" id="KW-0521">NADP</keyword>
<comment type="similarity">
    <text evidence="11">Belongs to the tetrahydrofolate dehydrogenase/cyclohydrolase family.</text>
</comment>
<comment type="catalytic activity">
    <reaction evidence="11">
        <text>(6R)-5,10-methylene-5,6,7,8-tetrahydrofolate + NADP(+) = (6R)-5,10-methenyltetrahydrofolate + NADPH</text>
        <dbReference type="Rhea" id="RHEA:22812"/>
        <dbReference type="ChEBI" id="CHEBI:15636"/>
        <dbReference type="ChEBI" id="CHEBI:57455"/>
        <dbReference type="ChEBI" id="CHEBI:57783"/>
        <dbReference type="ChEBI" id="CHEBI:58349"/>
        <dbReference type="EC" id="1.5.1.5"/>
    </reaction>
</comment>
<evidence type="ECO:0000256" key="10">
    <source>
        <dbReference type="ARBA" id="ARBA00023268"/>
    </source>
</evidence>
<dbReference type="EC" id="1.5.1.5" evidence="11"/>
<evidence type="ECO:0000256" key="7">
    <source>
        <dbReference type="ARBA" id="ARBA00023002"/>
    </source>
</evidence>
<dbReference type="Gene3D" id="3.40.50.10860">
    <property type="entry name" value="Leucine Dehydrogenase, chain A, domain 1"/>
    <property type="match status" value="1"/>
</dbReference>
<dbReference type="Pfam" id="PF00763">
    <property type="entry name" value="THF_DHG_CYH"/>
    <property type="match status" value="1"/>
</dbReference>
<sequence length="327" mass="34477">MSETASLPVADVNAKASPRVLDGVKIAAEIKAEVAEEVKRAVAAGYTPGLAVVLVGNVAASQIYVRSKVKTCAELGIYSEMHTPDESVTTEELLKLVEELNARPEIDGILIQLPLPKHVDTQRLLDAVHASKDVDGFHPLNAGRLMNGTDPKDLLAPCTPAGIMEVLQRSGIPVAGANAVVVGRSNIVGKPAAAMLINASATVTVCHSRTKDLAKFTREADILVAAIGRPGFVTADMVKPGATLIDVGINRLTDDAEVHQFFPEGHPDRETRLEGFAKRNSTVIGDIEPAAFLKSGAYTPVPGGVGALTIAMLMSNTVKAARMRRGK</sequence>
<evidence type="ECO:0000256" key="2">
    <source>
        <dbReference type="ARBA" id="ARBA00022563"/>
    </source>
</evidence>
<evidence type="ECO:0000256" key="6">
    <source>
        <dbReference type="ARBA" id="ARBA00022857"/>
    </source>
</evidence>
<evidence type="ECO:0000313" key="14">
    <source>
        <dbReference type="EMBL" id="MFC6646671.1"/>
    </source>
</evidence>
<comment type="caution">
    <text evidence="11">Lacks conserved residue(s) required for the propagation of feature annotation.</text>
</comment>
<comment type="catalytic activity">
    <reaction evidence="11">
        <text>(6R)-5,10-methenyltetrahydrofolate + H2O = (6R)-10-formyltetrahydrofolate + H(+)</text>
        <dbReference type="Rhea" id="RHEA:23700"/>
        <dbReference type="ChEBI" id="CHEBI:15377"/>
        <dbReference type="ChEBI" id="CHEBI:15378"/>
        <dbReference type="ChEBI" id="CHEBI:57455"/>
        <dbReference type="ChEBI" id="CHEBI:195366"/>
        <dbReference type="EC" id="3.5.4.9"/>
    </reaction>
</comment>
<evidence type="ECO:0000256" key="8">
    <source>
        <dbReference type="ARBA" id="ARBA00023102"/>
    </source>
</evidence>
<protein>
    <recommendedName>
        <fullName evidence="11">Bifunctional protein FolD</fullName>
    </recommendedName>
    <domain>
        <recommendedName>
            <fullName evidence="11">Methylenetetrahydrofolate dehydrogenase</fullName>
            <ecNumber evidence="11">1.5.1.5</ecNumber>
        </recommendedName>
    </domain>
    <domain>
        <recommendedName>
            <fullName evidence="11">Methenyltetrahydrofolate cyclohydrolase</fullName>
            <ecNumber evidence="11">3.5.4.9</ecNumber>
        </recommendedName>
    </domain>
</protein>
<dbReference type="EMBL" id="JBHSWI010000001">
    <property type="protein sequence ID" value="MFC6646671.1"/>
    <property type="molecule type" value="Genomic_DNA"/>
</dbReference>
<organism evidence="14 15">
    <name type="scientific">Granulicella cerasi</name>
    <dbReference type="NCBI Taxonomy" id="741063"/>
    <lineage>
        <taxon>Bacteria</taxon>
        <taxon>Pseudomonadati</taxon>
        <taxon>Acidobacteriota</taxon>
        <taxon>Terriglobia</taxon>
        <taxon>Terriglobales</taxon>
        <taxon>Acidobacteriaceae</taxon>
        <taxon>Granulicella</taxon>
    </lineage>
</organism>
<keyword evidence="2 11" id="KW-0554">One-carbon metabolism</keyword>
<keyword evidence="7 11" id="KW-0560">Oxidoreductase</keyword>
<keyword evidence="8 11" id="KW-0368">Histidine biosynthesis</keyword>
<keyword evidence="10 11" id="KW-0511">Multifunctional enzyme</keyword>
<gene>
    <name evidence="11" type="primary">folD</name>
    <name evidence="14" type="ORF">ACFQBQ_13955</name>
</gene>
<feature type="binding site" evidence="11">
    <location>
        <position position="249"/>
    </location>
    <ligand>
        <name>NADP(+)</name>
        <dbReference type="ChEBI" id="CHEBI:58349"/>
    </ligand>
</feature>
<keyword evidence="5 11" id="KW-0378">Hydrolase</keyword>
<feature type="domain" description="Tetrahydrofolate dehydrogenase/cyclohydrolase catalytic" evidence="12">
    <location>
        <begin position="21"/>
        <end position="135"/>
    </location>
</feature>
<dbReference type="Gene3D" id="3.40.50.720">
    <property type="entry name" value="NAD(P)-binding Rossmann-like Domain"/>
    <property type="match status" value="1"/>
</dbReference>
<keyword evidence="9 11" id="KW-0486">Methionine biosynthesis</keyword>
<dbReference type="SUPFAM" id="SSF53223">
    <property type="entry name" value="Aminoacid dehydrogenase-like, N-terminal domain"/>
    <property type="match status" value="1"/>
</dbReference>
<comment type="function">
    <text evidence="11">Catalyzes the oxidation of 5,10-methylenetetrahydrofolate to 5,10-methenyltetrahydrofolate and then the hydrolysis of 5,10-methenyltetrahydrofolate to 10-formyltetrahydrofolate.</text>
</comment>
<evidence type="ECO:0000256" key="1">
    <source>
        <dbReference type="ARBA" id="ARBA00004777"/>
    </source>
</evidence>
<evidence type="ECO:0000256" key="5">
    <source>
        <dbReference type="ARBA" id="ARBA00022801"/>
    </source>
</evidence>
<reference evidence="15" key="1">
    <citation type="journal article" date="2019" name="Int. J. Syst. Evol. Microbiol.">
        <title>The Global Catalogue of Microorganisms (GCM) 10K type strain sequencing project: providing services to taxonomists for standard genome sequencing and annotation.</title>
        <authorList>
            <consortium name="The Broad Institute Genomics Platform"/>
            <consortium name="The Broad Institute Genome Sequencing Center for Infectious Disease"/>
            <person name="Wu L."/>
            <person name="Ma J."/>
        </authorList>
    </citation>
    <scope>NUCLEOTIDE SEQUENCE [LARGE SCALE GENOMIC DNA]</scope>
    <source>
        <strain evidence="15">CGMCC 1.16026</strain>
    </source>
</reference>
<dbReference type="PRINTS" id="PR00085">
    <property type="entry name" value="THFDHDRGNASE"/>
</dbReference>
<dbReference type="SUPFAM" id="SSF51735">
    <property type="entry name" value="NAD(P)-binding Rossmann-fold domains"/>
    <property type="match status" value="1"/>
</dbReference>
<dbReference type="HAMAP" id="MF_01576">
    <property type="entry name" value="THF_DHG_CYH"/>
    <property type="match status" value="1"/>
</dbReference>
<dbReference type="EC" id="3.5.4.9" evidence="11"/>
<comment type="pathway">
    <text evidence="1 11">One-carbon metabolism; tetrahydrofolate interconversion.</text>
</comment>
<dbReference type="Proteomes" id="UP001596391">
    <property type="component" value="Unassembled WGS sequence"/>
</dbReference>
<dbReference type="CDD" id="cd01080">
    <property type="entry name" value="NAD_bind_m-THF_DH_Cyclohyd"/>
    <property type="match status" value="1"/>
</dbReference>
<dbReference type="InterPro" id="IPR046346">
    <property type="entry name" value="Aminoacid_DH-like_N_sf"/>
</dbReference>
<evidence type="ECO:0000256" key="9">
    <source>
        <dbReference type="ARBA" id="ARBA00023167"/>
    </source>
</evidence>
<dbReference type="InterPro" id="IPR036291">
    <property type="entry name" value="NAD(P)-bd_dom_sf"/>
</dbReference>
<dbReference type="Pfam" id="PF02882">
    <property type="entry name" value="THF_DHG_CYH_C"/>
    <property type="match status" value="1"/>
</dbReference>
<evidence type="ECO:0000259" key="13">
    <source>
        <dbReference type="Pfam" id="PF02882"/>
    </source>
</evidence>
<evidence type="ECO:0000256" key="4">
    <source>
        <dbReference type="ARBA" id="ARBA00022755"/>
    </source>
</evidence>